<evidence type="ECO:0000313" key="4">
    <source>
        <dbReference type="EMBL" id="RCK78354.1"/>
    </source>
</evidence>
<dbReference type="Gene3D" id="3.40.630.40">
    <property type="entry name" value="Zn-dependent exopeptidases"/>
    <property type="match status" value="1"/>
</dbReference>
<feature type="domain" description="MurNAc-LAA" evidence="3">
    <location>
        <begin position="103"/>
        <end position="215"/>
    </location>
</feature>
<dbReference type="Pfam" id="PF01520">
    <property type="entry name" value="Amidase_3"/>
    <property type="match status" value="1"/>
</dbReference>
<evidence type="ECO:0000259" key="3">
    <source>
        <dbReference type="SMART" id="SM00646"/>
    </source>
</evidence>
<dbReference type="GO" id="GO:0009253">
    <property type="term" value="P:peptidoglycan catabolic process"/>
    <property type="evidence" value="ECO:0007669"/>
    <property type="project" value="InterPro"/>
</dbReference>
<dbReference type="GO" id="GO:0030288">
    <property type="term" value="C:outer membrane-bounded periplasmic space"/>
    <property type="evidence" value="ECO:0007669"/>
    <property type="project" value="TreeGrafter"/>
</dbReference>
<proteinExistence type="predicted"/>
<name>A0A367ZJP5_9BACT</name>
<dbReference type="GO" id="GO:0008745">
    <property type="term" value="F:N-acetylmuramoyl-L-alanine amidase activity"/>
    <property type="evidence" value="ECO:0007669"/>
    <property type="project" value="InterPro"/>
</dbReference>
<dbReference type="PANTHER" id="PTHR30404:SF0">
    <property type="entry name" value="N-ACETYLMURAMOYL-L-ALANINE AMIDASE AMIC"/>
    <property type="match status" value="1"/>
</dbReference>
<reference evidence="4 5" key="1">
    <citation type="submission" date="2018-05" db="EMBL/GenBank/DDBJ databases">
        <title>A metagenomic window into the 2 km-deep terrestrial subsurface aquifer revealed taxonomically and functionally diverse microbial community comprising novel uncultured bacterial lineages.</title>
        <authorList>
            <person name="Kadnikov V.V."/>
            <person name="Mardanov A.V."/>
            <person name="Beletsky A.V."/>
            <person name="Banks D."/>
            <person name="Pimenov N.V."/>
            <person name="Frank Y.A."/>
            <person name="Karnachuk O.V."/>
            <person name="Ravin N.V."/>
        </authorList>
    </citation>
    <scope>NUCLEOTIDE SEQUENCE [LARGE SCALE GENOMIC DNA]</scope>
    <source>
        <strain evidence="4">BY5</strain>
    </source>
</reference>
<dbReference type="CDD" id="cd02696">
    <property type="entry name" value="MurNAc-LAA"/>
    <property type="match status" value="1"/>
</dbReference>
<feature type="chain" id="PRO_5016653061" evidence="2">
    <location>
        <begin position="35"/>
        <end position="647"/>
    </location>
</feature>
<evidence type="ECO:0000256" key="2">
    <source>
        <dbReference type="SAM" id="SignalP"/>
    </source>
</evidence>
<organism evidence="4 5">
    <name type="scientific">Candidatus Ozemobacter sibiricus</name>
    <dbReference type="NCBI Taxonomy" id="2268124"/>
    <lineage>
        <taxon>Bacteria</taxon>
        <taxon>Candidatus Ozemobacteria</taxon>
        <taxon>Candidatus Ozemobacterales</taxon>
        <taxon>Candidatus Ozemobacteraceae</taxon>
        <taxon>Candidatus Ozemobacter</taxon>
    </lineage>
</organism>
<dbReference type="EMBL" id="QOQW01000024">
    <property type="protein sequence ID" value="RCK78354.1"/>
    <property type="molecule type" value="Genomic_DNA"/>
</dbReference>
<gene>
    <name evidence="4" type="ORF">OZSIB_1596</name>
</gene>
<evidence type="ECO:0000256" key="1">
    <source>
        <dbReference type="ARBA" id="ARBA00022801"/>
    </source>
</evidence>
<dbReference type="PANTHER" id="PTHR30404">
    <property type="entry name" value="N-ACETYLMURAMOYL-L-ALANINE AMIDASE"/>
    <property type="match status" value="1"/>
</dbReference>
<keyword evidence="1" id="KW-0378">Hydrolase</keyword>
<dbReference type="InterPro" id="IPR002508">
    <property type="entry name" value="MurNAc-LAA_cat"/>
</dbReference>
<dbReference type="SUPFAM" id="SSF53187">
    <property type="entry name" value="Zn-dependent exopeptidases"/>
    <property type="match status" value="1"/>
</dbReference>
<protein>
    <submittedName>
        <fullName evidence="4">N-acetylmuramoyl-L-alanine amidase</fullName>
    </submittedName>
</protein>
<accession>A0A367ZJP5</accession>
<keyword evidence="2" id="KW-0732">Signal</keyword>
<feature type="signal peptide" evidence="2">
    <location>
        <begin position="1"/>
        <end position="34"/>
    </location>
</feature>
<comment type="caution">
    <text evidence="4">The sequence shown here is derived from an EMBL/GenBank/DDBJ whole genome shotgun (WGS) entry which is preliminary data.</text>
</comment>
<dbReference type="InterPro" id="IPR050695">
    <property type="entry name" value="N-acetylmuramoyl_amidase_3"/>
</dbReference>
<dbReference type="SMART" id="SM00646">
    <property type="entry name" value="Ami_3"/>
    <property type="match status" value="1"/>
</dbReference>
<sequence>MSPHHRYPQPTLFWFWCIGAGVALSLALTQAASAAPKPLAGLTILLDPGHGGADPGAIGPTGLKESTANLRVATYLRMLLLADGATVHLTREGDQFLSLSDRVAMARNLNPDLFVSIHHNASLRKNVQNRAEIFYNALDRGVSWLVGQAMAEAFVPRRGDGETLLIPGGFYVLRNNPAPAVLTEAGYLSVKTIERELKSAKGLTNEAQTLRMAIRKAFKNPLIEAEVFATRPSFVNTPFARFVLTSNQPIDRAQIRLDPPQNVDFAFERLPFGGTVYTLYNTRPLPSGNYTLSMLFFNRQSVSRQIRLPITLELPLKDSVLLPILPSIPRGMTGDFPLTLVLKDGLGRVNPRIVRFTVQWNGLSIPGITRADGKAVIQLPLTGKEDGPQEVVVVTAEGEEIARTTIAVAAPRGHAVLGQLLCGATHAGLEKARVLVAGRHTIQTTVGGYFAYEFPAIFRNLAIKLQPPAGYPEVERWIRSTGEPLTRARFVVEPIAPGLLGKHIGIMAARAHDPWVRPLVKALMKVGVRTTRLSFPEDQDKPEYTAVLQANTMNNLDLVLSFRPDPGPTLTMRHYHRGGAGKALALAVQKALASGPAPLALRVEAGSDYELGNLGATCVVVGLPALPPPHTPERLAEALRTALQQSN</sequence>
<dbReference type="AlphaFoldDB" id="A0A367ZJP5"/>
<evidence type="ECO:0000313" key="5">
    <source>
        <dbReference type="Proteomes" id="UP000252355"/>
    </source>
</evidence>
<dbReference type="Proteomes" id="UP000252355">
    <property type="component" value="Unassembled WGS sequence"/>
</dbReference>